<protein>
    <submittedName>
        <fullName evidence="1">Uncharacterized protein</fullName>
    </submittedName>
</protein>
<reference evidence="1 2" key="1">
    <citation type="submission" date="2019-09" db="EMBL/GenBank/DDBJ databases">
        <authorList>
            <person name="Leyn A S."/>
        </authorList>
    </citation>
    <scope>NUCLEOTIDE SEQUENCE [LARGE SCALE GENOMIC DNA]</scope>
    <source>
        <strain evidence="1">AA231_1</strain>
    </source>
</reference>
<organism evidence="1 2">
    <name type="scientific">Amycolatopsis camponoti</name>
    <dbReference type="NCBI Taxonomy" id="2606593"/>
    <lineage>
        <taxon>Bacteria</taxon>
        <taxon>Bacillati</taxon>
        <taxon>Actinomycetota</taxon>
        <taxon>Actinomycetes</taxon>
        <taxon>Pseudonocardiales</taxon>
        <taxon>Pseudonocardiaceae</taxon>
        <taxon>Amycolatopsis</taxon>
    </lineage>
</organism>
<dbReference type="AlphaFoldDB" id="A0A6I8LKM8"/>
<gene>
    <name evidence="1" type="ORF">AA23TX_01568</name>
</gene>
<proteinExistence type="predicted"/>
<accession>A0A6I8LKM8</accession>
<dbReference type="Proteomes" id="UP000399805">
    <property type="component" value="Unassembled WGS sequence"/>
</dbReference>
<evidence type="ECO:0000313" key="2">
    <source>
        <dbReference type="Proteomes" id="UP000399805"/>
    </source>
</evidence>
<evidence type="ECO:0000313" key="1">
    <source>
        <dbReference type="EMBL" id="VVJ16547.1"/>
    </source>
</evidence>
<sequence>MPECGVVLVAQGIVELLVYVGSLDACTGWYCFFGSVERVLRG</sequence>
<name>A0A6I8LKM8_9PSEU</name>
<keyword evidence="2" id="KW-1185">Reference proteome</keyword>
<dbReference type="EMBL" id="CABVGP010000001">
    <property type="protein sequence ID" value="VVJ16547.1"/>
    <property type="molecule type" value="Genomic_DNA"/>
</dbReference>